<protein>
    <submittedName>
        <fullName evidence="9">GerAB/ArcD/ProY family transporter</fullName>
    </submittedName>
</protein>
<evidence type="ECO:0000313" key="10">
    <source>
        <dbReference type="Proteomes" id="UP000886891"/>
    </source>
</evidence>
<keyword evidence="3" id="KW-0813">Transport</keyword>
<dbReference type="InterPro" id="IPR004761">
    <property type="entry name" value="Spore_GerAB"/>
</dbReference>
<reference evidence="9" key="1">
    <citation type="submission" date="2020-10" db="EMBL/GenBank/DDBJ databases">
        <authorList>
            <person name="Gilroy R."/>
        </authorList>
    </citation>
    <scope>NUCLEOTIDE SEQUENCE</scope>
    <source>
        <strain evidence="9">23406</strain>
    </source>
</reference>
<feature type="transmembrane region" description="Helical" evidence="8">
    <location>
        <begin position="12"/>
        <end position="33"/>
    </location>
</feature>
<feature type="transmembrane region" description="Helical" evidence="8">
    <location>
        <begin position="265"/>
        <end position="287"/>
    </location>
</feature>
<accession>A0A9D1NDF8</accession>
<sequence>MNLPSVNRRQMALYVFFVPFVFKVVMLPGYLARGAGRDAWLSVALLLAIELAELALILLIHRAGGLSAFREKAGAVLSNIVLVPLLFAFGAKTIVYLSEAINYITAYLFYNITNLSVAVIFLVVIGYVALRGMTAVVRVTELIAWLLPMILVLGLLFGKVHIEPMRLLPVLGDGTRDVFDTSGGHLMWTANLTPLLFCRVEKPEGAKKYYVPIAAVLAFGGVTAVYLFFVMNYGASAELIENAFARLAAFNVVNTQIGSIDWPAVALWIGMATVTLASKIFASGMIFENAGIRREAGIIVFLTVVGIVGYLWFNNVEKAYVLGTSVVSYIVIGVTFLSLLVILITLKLKITVAEKGGRTIETVG</sequence>
<feature type="transmembrane region" description="Helical" evidence="8">
    <location>
        <begin position="319"/>
        <end position="346"/>
    </location>
</feature>
<keyword evidence="4" id="KW-0309">Germination</keyword>
<dbReference type="GO" id="GO:0009847">
    <property type="term" value="P:spore germination"/>
    <property type="evidence" value="ECO:0007669"/>
    <property type="project" value="InterPro"/>
</dbReference>
<feature type="transmembrane region" description="Helical" evidence="8">
    <location>
        <begin position="142"/>
        <end position="162"/>
    </location>
</feature>
<comment type="similarity">
    <text evidence="2">Belongs to the amino acid-polyamine-organocation (APC) superfamily. Spore germination protein (SGP) (TC 2.A.3.9) family.</text>
</comment>
<evidence type="ECO:0000256" key="2">
    <source>
        <dbReference type="ARBA" id="ARBA00007998"/>
    </source>
</evidence>
<dbReference type="Proteomes" id="UP000886891">
    <property type="component" value="Unassembled WGS sequence"/>
</dbReference>
<comment type="caution">
    <text evidence="9">The sequence shown here is derived from an EMBL/GenBank/DDBJ whole genome shotgun (WGS) entry which is preliminary data.</text>
</comment>
<keyword evidence="5 8" id="KW-0812">Transmembrane</keyword>
<evidence type="ECO:0000256" key="7">
    <source>
        <dbReference type="ARBA" id="ARBA00023136"/>
    </source>
</evidence>
<feature type="transmembrane region" description="Helical" evidence="8">
    <location>
        <begin position="39"/>
        <end position="61"/>
    </location>
</feature>
<organism evidence="9 10">
    <name type="scientific">Candidatus Stercoripulliclostridium merdipullorum</name>
    <dbReference type="NCBI Taxonomy" id="2840952"/>
    <lineage>
        <taxon>Bacteria</taxon>
        <taxon>Bacillati</taxon>
        <taxon>Bacillota</taxon>
        <taxon>Clostridia</taxon>
        <taxon>Eubacteriales</taxon>
        <taxon>Candidatus Stercoripulliclostridium</taxon>
    </lineage>
</organism>
<evidence type="ECO:0000256" key="8">
    <source>
        <dbReference type="SAM" id="Phobius"/>
    </source>
</evidence>
<dbReference type="PANTHER" id="PTHR34975:SF2">
    <property type="entry name" value="SPORE GERMINATION PROTEIN A2"/>
    <property type="match status" value="1"/>
</dbReference>
<feature type="transmembrane region" description="Helical" evidence="8">
    <location>
        <begin position="73"/>
        <end position="95"/>
    </location>
</feature>
<evidence type="ECO:0000256" key="1">
    <source>
        <dbReference type="ARBA" id="ARBA00004141"/>
    </source>
</evidence>
<keyword evidence="7 8" id="KW-0472">Membrane</keyword>
<dbReference type="AlphaFoldDB" id="A0A9D1NDF8"/>
<dbReference type="PANTHER" id="PTHR34975">
    <property type="entry name" value="SPORE GERMINATION PROTEIN A2"/>
    <property type="match status" value="1"/>
</dbReference>
<evidence type="ECO:0000313" key="9">
    <source>
        <dbReference type="EMBL" id="HIV00770.1"/>
    </source>
</evidence>
<dbReference type="Pfam" id="PF03845">
    <property type="entry name" value="Spore_permease"/>
    <property type="match status" value="1"/>
</dbReference>
<evidence type="ECO:0000256" key="5">
    <source>
        <dbReference type="ARBA" id="ARBA00022692"/>
    </source>
</evidence>
<name>A0A9D1NDF8_9FIRM</name>
<dbReference type="EMBL" id="DVOH01000054">
    <property type="protein sequence ID" value="HIV00770.1"/>
    <property type="molecule type" value="Genomic_DNA"/>
</dbReference>
<evidence type="ECO:0000256" key="6">
    <source>
        <dbReference type="ARBA" id="ARBA00022989"/>
    </source>
</evidence>
<reference evidence="9" key="2">
    <citation type="journal article" date="2021" name="PeerJ">
        <title>Extensive microbial diversity within the chicken gut microbiome revealed by metagenomics and culture.</title>
        <authorList>
            <person name="Gilroy R."/>
            <person name="Ravi A."/>
            <person name="Getino M."/>
            <person name="Pursley I."/>
            <person name="Horton D.L."/>
            <person name="Alikhan N.F."/>
            <person name="Baker D."/>
            <person name="Gharbi K."/>
            <person name="Hall N."/>
            <person name="Watson M."/>
            <person name="Adriaenssens E.M."/>
            <person name="Foster-Nyarko E."/>
            <person name="Jarju S."/>
            <person name="Secka A."/>
            <person name="Antonio M."/>
            <person name="Oren A."/>
            <person name="Chaudhuri R.R."/>
            <person name="La Ragione R."/>
            <person name="Hildebrand F."/>
            <person name="Pallen M.J."/>
        </authorList>
    </citation>
    <scope>NUCLEOTIDE SEQUENCE</scope>
    <source>
        <strain evidence="9">23406</strain>
    </source>
</reference>
<evidence type="ECO:0000256" key="3">
    <source>
        <dbReference type="ARBA" id="ARBA00022448"/>
    </source>
</evidence>
<feature type="transmembrane region" description="Helical" evidence="8">
    <location>
        <begin position="210"/>
        <end position="229"/>
    </location>
</feature>
<proteinExistence type="inferred from homology"/>
<gene>
    <name evidence="9" type="ORF">IAB14_06635</name>
</gene>
<feature type="transmembrane region" description="Helical" evidence="8">
    <location>
        <begin position="107"/>
        <end position="130"/>
    </location>
</feature>
<comment type="subcellular location">
    <subcellularLocation>
        <location evidence="1">Membrane</location>
        <topology evidence="1">Multi-pass membrane protein</topology>
    </subcellularLocation>
</comment>
<keyword evidence="6 8" id="KW-1133">Transmembrane helix</keyword>
<dbReference type="GO" id="GO:0016020">
    <property type="term" value="C:membrane"/>
    <property type="evidence" value="ECO:0007669"/>
    <property type="project" value="UniProtKB-SubCell"/>
</dbReference>
<feature type="transmembrane region" description="Helical" evidence="8">
    <location>
        <begin position="296"/>
        <end position="313"/>
    </location>
</feature>
<evidence type="ECO:0000256" key="4">
    <source>
        <dbReference type="ARBA" id="ARBA00022544"/>
    </source>
</evidence>